<dbReference type="EMBL" id="JBBHLL010000765">
    <property type="protein sequence ID" value="KAK7797855.1"/>
    <property type="molecule type" value="Genomic_DNA"/>
</dbReference>
<keyword evidence="1" id="KW-0175">Coiled coil</keyword>
<dbReference type="AlphaFoldDB" id="A0AAW0H8Y0"/>
<dbReference type="Pfam" id="PF04822">
    <property type="entry name" value="Takusan"/>
    <property type="match status" value="1"/>
</dbReference>
<feature type="region of interest" description="Disordered" evidence="2">
    <location>
        <begin position="1"/>
        <end position="25"/>
    </location>
</feature>
<gene>
    <name evidence="4" type="ORF">U0070_010619</name>
</gene>
<evidence type="ECO:0000313" key="5">
    <source>
        <dbReference type="Proteomes" id="UP001488838"/>
    </source>
</evidence>
<evidence type="ECO:0000259" key="3">
    <source>
        <dbReference type="Pfam" id="PF04822"/>
    </source>
</evidence>
<feature type="compositionally biased region" description="Polar residues" evidence="2">
    <location>
        <begin position="100"/>
        <end position="113"/>
    </location>
</feature>
<organism evidence="4 5">
    <name type="scientific">Myodes glareolus</name>
    <name type="common">Bank vole</name>
    <name type="synonym">Clethrionomys glareolus</name>
    <dbReference type="NCBI Taxonomy" id="447135"/>
    <lineage>
        <taxon>Eukaryota</taxon>
        <taxon>Metazoa</taxon>
        <taxon>Chordata</taxon>
        <taxon>Craniata</taxon>
        <taxon>Vertebrata</taxon>
        <taxon>Euteleostomi</taxon>
        <taxon>Mammalia</taxon>
        <taxon>Eutheria</taxon>
        <taxon>Euarchontoglires</taxon>
        <taxon>Glires</taxon>
        <taxon>Rodentia</taxon>
        <taxon>Myomorpha</taxon>
        <taxon>Muroidea</taxon>
        <taxon>Cricetidae</taxon>
        <taxon>Arvicolinae</taxon>
        <taxon>Myodes</taxon>
    </lineage>
</organism>
<evidence type="ECO:0000256" key="1">
    <source>
        <dbReference type="SAM" id="Coils"/>
    </source>
</evidence>
<name>A0AAW0H8Y0_MYOGA</name>
<feature type="region of interest" description="Disordered" evidence="2">
    <location>
        <begin position="84"/>
        <end position="113"/>
    </location>
</feature>
<dbReference type="PANTHER" id="PTHR21558">
    <property type="entry name" value="SPEER/SPETEX"/>
    <property type="match status" value="1"/>
</dbReference>
<feature type="region of interest" description="Disordered" evidence="2">
    <location>
        <begin position="165"/>
        <end position="197"/>
    </location>
</feature>
<feature type="compositionally biased region" description="Basic and acidic residues" evidence="2">
    <location>
        <begin position="165"/>
        <end position="188"/>
    </location>
</feature>
<dbReference type="InterPro" id="IPR006907">
    <property type="entry name" value="DLG5_N"/>
</dbReference>
<accession>A0AAW0H8Y0</accession>
<feature type="compositionally biased region" description="Basic and acidic residues" evidence="2">
    <location>
        <begin position="84"/>
        <end position="99"/>
    </location>
</feature>
<dbReference type="Proteomes" id="UP001488838">
    <property type="component" value="Unassembled WGS sequence"/>
</dbReference>
<keyword evidence="5" id="KW-1185">Reference proteome</keyword>
<feature type="domain" description="Disks large homolog 5 N-terminal" evidence="3">
    <location>
        <begin position="103"/>
        <end position="179"/>
    </location>
</feature>
<proteinExistence type="predicted"/>
<evidence type="ECO:0000313" key="4">
    <source>
        <dbReference type="EMBL" id="KAK7797855.1"/>
    </source>
</evidence>
<reference evidence="4 5" key="1">
    <citation type="journal article" date="2023" name="bioRxiv">
        <title>Conserved and derived expression patterns and positive selection on dental genes reveal complex evolutionary context of ever-growing rodent molars.</title>
        <authorList>
            <person name="Calamari Z.T."/>
            <person name="Song A."/>
            <person name="Cohen E."/>
            <person name="Akter M."/>
            <person name="Roy R.D."/>
            <person name="Hallikas O."/>
            <person name="Christensen M.M."/>
            <person name="Li P."/>
            <person name="Marangoni P."/>
            <person name="Jernvall J."/>
            <person name="Klein O.D."/>
        </authorList>
    </citation>
    <scope>NUCLEOTIDE SEQUENCE [LARGE SCALE GENOMIC DNA]</scope>
    <source>
        <strain evidence="4">V071</strain>
    </source>
</reference>
<sequence>MDKLFRRTPEQCVPSPGAPATAERRSMEDYQVLEGNTAPACVCIDPPTSQRLPSPPNRDMDAYHLPPFQAQQLWRNHFCRTGRLKEASETGRRRAERSTGKTQTSASLTKQGQQMNKVDELTLQLQMMINERNELRAILANYTNNDVNNRLNSEREELKMDHQKETSELEKFPKEISEASSKCKELTEKTNSYSPPLRENTQMKERVDMLKEDNRKLQQEQIVLQESCEETKRLREEAYEKIYDLLTKQQQEHQRLEEHLQSLLKRQKLVTQQRDLAVKLQHHFTESQTRFEHLQHELEQTTAQESLLQMELLQQEGYVSCHTPANPQLTGVDLYQQVPGNMGCTMISQPWSAQADGTLDMDTDGMAYSVYTH</sequence>
<comment type="caution">
    <text evidence="4">The sequence shown here is derived from an EMBL/GenBank/DDBJ whole genome shotgun (WGS) entry which is preliminary data.</text>
</comment>
<feature type="coiled-coil region" evidence="1">
    <location>
        <begin position="200"/>
        <end position="266"/>
    </location>
</feature>
<evidence type="ECO:0000256" key="2">
    <source>
        <dbReference type="SAM" id="MobiDB-lite"/>
    </source>
</evidence>
<protein>
    <recommendedName>
        <fullName evidence="3">Disks large homolog 5 N-terminal domain-containing protein</fullName>
    </recommendedName>
</protein>